<organism evidence="2 3">
    <name type="scientific">Cohnella soli</name>
    <dbReference type="NCBI Taxonomy" id="425005"/>
    <lineage>
        <taxon>Bacteria</taxon>
        <taxon>Bacillati</taxon>
        <taxon>Bacillota</taxon>
        <taxon>Bacilli</taxon>
        <taxon>Bacillales</taxon>
        <taxon>Paenibacillaceae</taxon>
        <taxon>Cohnella</taxon>
    </lineage>
</organism>
<dbReference type="RefSeq" id="WP_378135779.1">
    <property type="nucleotide sequence ID" value="NZ_JBHSMI010000028.1"/>
</dbReference>
<keyword evidence="3" id="KW-1185">Reference proteome</keyword>
<evidence type="ECO:0000313" key="3">
    <source>
        <dbReference type="Proteomes" id="UP001596113"/>
    </source>
</evidence>
<dbReference type="Proteomes" id="UP001596113">
    <property type="component" value="Unassembled WGS sequence"/>
</dbReference>
<dbReference type="InterPro" id="IPR009875">
    <property type="entry name" value="PilZ_domain"/>
</dbReference>
<dbReference type="SUPFAM" id="SSF141371">
    <property type="entry name" value="PilZ domain-like"/>
    <property type="match status" value="1"/>
</dbReference>
<dbReference type="Pfam" id="PF07238">
    <property type="entry name" value="PilZ"/>
    <property type="match status" value="1"/>
</dbReference>
<evidence type="ECO:0000313" key="2">
    <source>
        <dbReference type="EMBL" id="MFC5404991.1"/>
    </source>
</evidence>
<name>A0ABW0HV01_9BACL</name>
<comment type="caution">
    <text evidence="2">The sequence shown here is derived from an EMBL/GenBank/DDBJ whole genome shotgun (WGS) entry which is preliminary data.</text>
</comment>
<reference evidence="3" key="1">
    <citation type="journal article" date="2019" name="Int. J. Syst. Evol. Microbiol.">
        <title>The Global Catalogue of Microorganisms (GCM) 10K type strain sequencing project: providing services to taxonomists for standard genome sequencing and annotation.</title>
        <authorList>
            <consortium name="The Broad Institute Genomics Platform"/>
            <consortium name="The Broad Institute Genome Sequencing Center for Infectious Disease"/>
            <person name="Wu L."/>
            <person name="Ma J."/>
        </authorList>
    </citation>
    <scope>NUCLEOTIDE SEQUENCE [LARGE SCALE GENOMIC DNA]</scope>
    <source>
        <strain evidence="3">CGMCC 1.18575</strain>
    </source>
</reference>
<gene>
    <name evidence="2" type="ORF">ACFPOF_19795</name>
</gene>
<dbReference type="EMBL" id="JBHSMI010000028">
    <property type="protein sequence ID" value="MFC5404991.1"/>
    <property type="molecule type" value="Genomic_DNA"/>
</dbReference>
<evidence type="ECO:0000259" key="1">
    <source>
        <dbReference type="Pfam" id="PF07238"/>
    </source>
</evidence>
<feature type="domain" description="PilZ" evidence="1">
    <location>
        <begin position="10"/>
        <end position="113"/>
    </location>
</feature>
<sequence>MEREAEKGTNRREHVRFEMNVPLFAELSLNSVGGREMGSRKQRVIIRNVSFGGCCFSTFLRMPVRDDVEWTLKLILGHYPATLRGVIVHSGEADGLFQYGVRWTLTELERQTLHYRLNDYVRNVLVRSPHIHTIYKQLTRKYESGKFKKFDVTS</sequence>
<protein>
    <submittedName>
        <fullName evidence="2">PilZ domain-containing protein</fullName>
    </submittedName>
</protein>
<accession>A0ABW0HV01</accession>
<dbReference type="Gene3D" id="2.40.10.220">
    <property type="entry name" value="predicted glycosyltransferase like domains"/>
    <property type="match status" value="1"/>
</dbReference>
<proteinExistence type="predicted"/>